<dbReference type="EMBL" id="MVCE01000006">
    <property type="protein sequence ID" value="PGF32032.1"/>
    <property type="molecule type" value="Genomic_DNA"/>
</dbReference>
<gene>
    <name evidence="1" type="ORF">B1B09_11235</name>
</gene>
<dbReference type="AlphaFoldDB" id="A0A8B2VFE1"/>
<name>A0A8B2VFE1_CUTAC</name>
<comment type="caution">
    <text evidence="1">The sequence shown here is derived from an EMBL/GenBank/DDBJ whole genome shotgun (WGS) entry which is preliminary data.</text>
</comment>
<evidence type="ECO:0000313" key="1">
    <source>
        <dbReference type="EMBL" id="PGF32032.1"/>
    </source>
</evidence>
<accession>A0A8B2VFE1</accession>
<reference evidence="1 2" key="1">
    <citation type="submission" date="2017-02" db="EMBL/GenBank/DDBJ databases">
        <title>Prevalence of linear plasmids in Cutibacterium acnes isolates obtained from cancerous prostatic tissue.</title>
        <authorList>
            <person name="Davidsson S."/>
            <person name="Bruggemann H."/>
        </authorList>
    </citation>
    <scope>NUCLEOTIDE SEQUENCE [LARGE SCALE GENOMIC DNA]</scope>
    <source>
        <strain evidence="1 2">11-78</strain>
    </source>
</reference>
<protein>
    <submittedName>
        <fullName evidence="1">Uncharacterized protein</fullName>
    </submittedName>
</protein>
<dbReference type="Proteomes" id="UP000226191">
    <property type="component" value="Unassembled WGS sequence"/>
</dbReference>
<proteinExistence type="predicted"/>
<organism evidence="1 2">
    <name type="scientific">Cutibacterium acnes</name>
    <name type="common">Propionibacterium acnes</name>
    <dbReference type="NCBI Taxonomy" id="1747"/>
    <lineage>
        <taxon>Bacteria</taxon>
        <taxon>Bacillati</taxon>
        <taxon>Actinomycetota</taxon>
        <taxon>Actinomycetes</taxon>
        <taxon>Propionibacteriales</taxon>
        <taxon>Propionibacteriaceae</taxon>
        <taxon>Cutibacterium</taxon>
    </lineage>
</organism>
<dbReference type="OrthoDB" id="9970005at2"/>
<sequence length="107" mass="11857">MTIVGFFVGEEEALALAEAGAETLETLAEGFGLDDDLLQEARASDDTHRTAASAAALTRRYLFELTCLRLPERCLRTIPAMRENSQFDEVEELAQFFMGKFTHISAP</sequence>
<evidence type="ECO:0000313" key="2">
    <source>
        <dbReference type="Proteomes" id="UP000226191"/>
    </source>
</evidence>